<dbReference type="InterPro" id="IPR000504">
    <property type="entry name" value="RRM_dom"/>
</dbReference>
<dbReference type="SUPFAM" id="SSF54928">
    <property type="entry name" value="RNA-binding domain, RBD"/>
    <property type="match status" value="1"/>
</dbReference>
<protein>
    <recommendedName>
        <fullName evidence="6">RRM domain-containing protein</fullName>
    </recommendedName>
</protein>
<evidence type="ECO:0000256" key="3">
    <source>
        <dbReference type="ARBA" id="ARBA00023242"/>
    </source>
</evidence>
<dbReference type="InterPro" id="IPR035979">
    <property type="entry name" value="RBD_domain_sf"/>
</dbReference>
<feature type="non-terminal residue" evidence="7">
    <location>
        <position position="122"/>
    </location>
</feature>
<dbReference type="InterPro" id="IPR012677">
    <property type="entry name" value="Nucleotide-bd_a/b_plait_sf"/>
</dbReference>
<dbReference type="STRING" id="403677.D0P1L6"/>
<dbReference type="KEGG" id="pif:PITG_19742"/>
<dbReference type="Gene3D" id="3.30.70.330">
    <property type="match status" value="1"/>
</dbReference>
<dbReference type="Proteomes" id="UP000006643">
    <property type="component" value="Unassembled WGS sequence"/>
</dbReference>
<evidence type="ECO:0000256" key="2">
    <source>
        <dbReference type="ARBA" id="ARBA00022884"/>
    </source>
</evidence>
<feature type="region of interest" description="Disordered" evidence="5">
    <location>
        <begin position="83"/>
        <end position="122"/>
    </location>
</feature>
<keyword evidence="2 4" id="KW-0694">RNA-binding</keyword>
<keyword evidence="3" id="KW-0539">Nucleus</keyword>
<dbReference type="AlphaFoldDB" id="D0P1L6"/>
<dbReference type="RefSeq" id="XP_002895817.1">
    <property type="nucleotide sequence ID" value="XM_002895771.1"/>
</dbReference>
<organism evidence="7 8">
    <name type="scientific">Phytophthora infestans (strain T30-4)</name>
    <name type="common">Potato late blight agent</name>
    <dbReference type="NCBI Taxonomy" id="403677"/>
    <lineage>
        <taxon>Eukaryota</taxon>
        <taxon>Sar</taxon>
        <taxon>Stramenopiles</taxon>
        <taxon>Oomycota</taxon>
        <taxon>Peronosporomycetes</taxon>
        <taxon>Peronosporales</taxon>
        <taxon>Peronosporaceae</taxon>
        <taxon>Phytophthora</taxon>
    </lineage>
</organism>
<keyword evidence="8" id="KW-1185">Reference proteome</keyword>
<dbReference type="GO" id="GO:0003729">
    <property type="term" value="F:mRNA binding"/>
    <property type="evidence" value="ECO:0007669"/>
    <property type="project" value="TreeGrafter"/>
</dbReference>
<evidence type="ECO:0000313" key="8">
    <source>
        <dbReference type="Proteomes" id="UP000006643"/>
    </source>
</evidence>
<dbReference type="GO" id="GO:0005730">
    <property type="term" value="C:nucleolus"/>
    <property type="evidence" value="ECO:0007669"/>
    <property type="project" value="TreeGrafter"/>
</dbReference>
<accession>D0P1L6</accession>
<feature type="domain" description="RRM" evidence="6">
    <location>
        <begin position="2"/>
        <end position="84"/>
    </location>
</feature>
<dbReference type="InParanoid" id="D0P1L6"/>
<dbReference type="GeneID" id="9463981"/>
<reference evidence="8" key="1">
    <citation type="journal article" date="2009" name="Nature">
        <title>Genome sequence and analysis of the Irish potato famine pathogen Phytophthora infestans.</title>
        <authorList>
            <consortium name="The Broad Institute Genome Sequencing Platform"/>
            <person name="Haas B.J."/>
            <person name="Kamoun S."/>
            <person name="Zody M.C."/>
            <person name="Jiang R.H."/>
            <person name="Handsaker R.E."/>
            <person name="Cano L.M."/>
            <person name="Grabherr M."/>
            <person name="Kodira C.D."/>
            <person name="Raffaele S."/>
            <person name="Torto-Alalibo T."/>
            <person name="Bozkurt T.O."/>
            <person name="Ah-Fong A.M."/>
            <person name="Alvarado L."/>
            <person name="Anderson V.L."/>
            <person name="Armstrong M.R."/>
            <person name="Avrova A."/>
            <person name="Baxter L."/>
            <person name="Beynon J."/>
            <person name="Boevink P.C."/>
            <person name="Bollmann S.R."/>
            <person name="Bos J.I."/>
            <person name="Bulone V."/>
            <person name="Cai G."/>
            <person name="Cakir C."/>
            <person name="Carrington J.C."/>
            <person name="Chawner M."/>
            <person name="Conti L."/>
            <person name="Costanzo S."/>
            <person name="Ewan R."/>
            <person name="Fahlgren N."/>
            <person name="Fischbach M.A."/>
            <person name="Fugelstad J."/>
            <person name="Gilroy E.M."/>
            <person name="Gnerre S."/>
            <person name="Green P.J."/>
            <person name="Grenville-Briggs L.J."/>
            <person name="Griffith J."/>
            <person name="Grunwald N.J."/>
            <person name="Horn K."/>
            <person name="Horner N.R."/>
            <person name="Hu C.H."/>
            <person name="Huitema E."/>
            <person name="Jeong D.H."/>
            <person name="Jones A.M."/>
            <person name="Jones J.D."/>
            <person name="Jones R.W."/>
            <person name="Karlsson E.K."/>
            <person name="Kunjeti S.G."/>
            <person name="Lamour K."/>
            <person name="Liu Z."/>
            <person name="Ma L."/>
            <person name="Maclean D."/>
            <person name="Chibucos M.C."/>
            <person name="McDonald H."/>
            <person name="McWalters J."/>
            <person name="Meijer H.J."/>
            <person name="Morgan W."/>
            <person name="Morris P.F."/>
            <person name="Munro C.A."/>
            <person name="O'Neill K."/>
            <person name="Ospina-Giraldo M."/>
            <person name="Pinzon A."/>
            <person name="Pritchard L."/>
            <person name="Ramsahoye B."/>
            <person name="Ren Q."/>
            <person name="Restrepo S."/>
            <person name="Roy S."/>
            <person name="Sadanandom A."/>
            <person name="Savidor A."/>
            <person name="Schornack S."/>
            <person name="Schwartz D.C."/>
            <person name="Schumann U.D."/>
            <person name="Schwessinger B."/>
            <person name="Seyer L."/>
            <person name="Sharpe T."/>
            <person name="Silvar C."/>
            <person name="Song J."/>
            <person name="Studholme D.J."/>
            <person name="Sykes S."/>
            <person name="Thines M."/>
            <person name="van de Vondervoort P.J."/>
            <person name="Phuntumart V."/>
            <person name="Wawra S."/>
            <person name="Weide R."/>
            <person name="Win J."/>
            <person name="Young C."/>
            <person name="Zhou S."/>
            <person name="Fry W."/>
            <person name="Meyers B.C."/>
            <person name="van West P."/>
            <person name="Ristaino J."/>
            <person name="Govers F."/>
            <person name="Birch P.R."/>
            <person name="Whisson S.C."/>
            <person name="Judelson H.S."/>
            <person name="Nusbaum C."/>
        </authorList>
    </citation>
    <scope>NUCLEOTIDE SEQUENCE [LARGE SCALE GENOMIC DNA]</scope>
    <source>
        <strain evidence="8">T30-4</strain>
    </source>
</reference>
<feature type="compositionally biased region" description="Basic and acidic residues" evidence="5">
    <location>
        <begin position="92"/>
        <end position="106"/>
    </location>
</feature>
<dbReference type="InterPro" id="IPR051945">
    <property type="entry name" value="RRM_MRD1_RNA_proc_ribogen"/>
</dbReference>
<evidence type="ECO:0000256" key="5">
    <source>
        <dbReference type="SAM" id="MobiDB-lite"/>
    </source>
</evidence>
<sequence length="122" mass="13751">MASVFVRNLPFGVTQEELEHVFSEIGPVRKIDVIKDKGKRKSEMLTRGFAFVKFAVESDAAVAVEKLNKTDFQGRKMLIDYAMEKGKRRGLPGKEKPATDEPKQDEKEQEDVPMGQPALPDE</sequence>
<comment type="subcellular location">
    <subcellularLocation>
        <location evidence="1">Nucleus</location>
    </subcellularLocation>
</comment>
<dbReference type="EMBL" id="DS028251">
    <property type="protein sequence ID" value="EEY54646.1"/>
    <property type="molecule type" value="Genomic_DNA"/>
</dbReference>
<evidence type="ECO:0000256" key="4">
    <source>
        <dbReference type="PROSITE-ProRule" id="PRU00176"/>
    </source>
</evidence>
<dbReference type="CDD" id="cd12413">
    <property type="entry name" value="RRM1_RBM28_like"/>
    <property type="match status" value="1"/>
</dbReference>
<evidence type="ECO:0000259" key="6">
    <source>
        <dbReference type="PROSITE" id="PS50102"/>
    </source>
</evidence>
<gene>
    <name evidence="7" type="ORF">PITG_19742</name>
</gene>
<dbReference type="PANTHER" id="PTHR48039">
    <property type="entry name" value="RNA-BINDING MOTIF PROTEIN 14B"/>
    <property type="match status" value="1"/>
</dbReference>
<dbReference type="HOGENOM" id="CLU_012062_28_8_1"/>
<dbReference type="OrthoDB" id="272703at2759"/>
<dbReference type="eggNOG" id="KOG0127">
    <property type="taxonomic scope" value="Eukaryota"/>
</dbReference>
<name>D0P1L6_PHYIT</name>
<dbReference type="Pfam" id="PF00076">
    <property type="entry name" value="RRM_1"/>
    <property type="match status" value="1"/>
</dbReference>
<dbReference type="SMART" id="SM00360">
    <property type="entry name" value="RRM"/>
    <property type="match status" value="1"/>
</dbReference>
<dbReference type="PANTHER" id="PTHR48039:SF1">
    <property type="entry name" value="RNA BINDING MOTIF PROTEIN 14 ISOFORM X1"/>
    <property type="match status" value="1"/>
</dbReference>
<dbReference type="VEuPathDB" id="FungiDB:PITG_19742"/>
<proteinExistence type="predicted"/>
<evidence type="ECO:0000256" key="1">
    <source>
        <dbReference type="ARBA" id="ARBA00004123"/>
    </source>
</evidence>
<evidence type="ECO:0000313" key="7">
    <source>
        <dbReference type="EMBL" id="EEY54646.1"/>
    </source>
</evidence>
<dbReference type="PROSITE" id="PS50102">
    <property type="entry name" value="RRM"/>
    <property type="match status" value="1"/>
</dbReference>